<gene>
    <name evidence="3" type="ORF">JOC49_001191</name>
</gene>
<keyword evidence="1" id="KW-0472">Membrane</keyword>
<comment type="caution">
    <text evidence="3">The sequence shown here is derived from an EMBL/GenBank/DDBJ whole genome shotgun (WGS) entry which is preliminary data.</text>
</comment>
<dbReference type="Proteomes" id="UP000767854">
    <property type="component" value="Unassembled WGS sequence"/>
</dbReference>
<accession>A0ABS2MQJ1</accession>
<dbReference type="Pfam" id="PF07670">
    <property type="entry name" value="Gate"/>
    <property type="match status" value="1"/>
</dbReference>
<organism evidence="3 4">
    <name type="scientific">Fusibacter tunisiensis</name>
    <dbReference type="NCBI Taxonomy" id="1008308"/>
    <lineage>
        <taxon>Bacteria</taxon>
        <taxon>Bacillati</taxon>
        <taxon>Bacillota</taxon>
        <taxon>Clostridia</taxon>
        <taxon>Eubacteriales</taxon>
        <taxon>Eubacteriales Family XII. Incertae Sedis</taxon>
        <taxon>Fusibacter</taxon>
    </lineage>
</organism>
<keyword evidence="4" id="KW-1185">Reference proteome</keyword>
<name>A0ABS2MQJ1_9FIRM</name>
<feature type="transmembrane region" description="Helical" evidence="1">
    <location>
        <begin position="115"/>
        <end position="140"/>
    </location>
</feature>
<feature type="transmembrane region" description="Helical" evidence="1">
    <location>
        <begin position="7"/>
        <end position="33"/>
    </location>
</feature>
<dbReference type="InterPro" id="IPR011642">
    <property type="entry name" value="Gate_dom"/>
</dbReference>
<feature type="domain" description="Nucleoside transporter/FeoB GTPase Gate" evidence="2">
    <location>
        <begin position="20"/>
        <end position="109"/>
    </location>
</feature>
<evidence type="ECO:0000313" key="3">
    <source>
        <dbReference type="EMBL" id="MBM7561671.1"/>
    </source>
</evidence>
<dbReference type="EMBL" id="JAFBDT010000006">
    <property type="protein sequence ID" value="MBM7561671.1"/>
    <property type="molecule type" value="Genomic_DNA"/>
</dbReference>
<reference evidence="3 4" key="1">
    <citation type="submission" date="2021-01" db="EMBL/GenBank/DDBJ databases">
        <title>Genomic Encyclopedia of Type Strains, Phase IV (KMG-IV): sequencing the most valuable type-strain genomes for metagenomic binning, comparative biology and taxonomic classification.</title>
        <authorList>
            <person name="Goeker M."/>
        </authorList>
    </citation>
    <scope>NUCLEOTIDE SEQUENCE [LARGE SCALE GENOMIC DNA]</scope>
    <source>
        <strain evidence="3 4">DSM 24436</strain>
    </source>
</reference>
<keyword evidence="1" id="KW-1133">Transmembrane helix</keyword>
<feature type="transmembrane region" description="Helical" evidence="1">
    <location>
        <begin position="94"/>
        <end position="109"/>
    </location>
</feature>
<feature type="transmembrane region" description="Helical" evidence="1">
    <location>
        <begin position="63"/>
        <end position="82"/>
    </location>
</feature>
<protein>
    <recommendedName>
        <fullName evidence="2">Nucleoside transporter/FeoB GTPase Gate domain-containing protein</fullName>
    </recommendedName>
</protein>
<evidence type="ECO:0000313" key="4">
    <source>
        <dbReference type="Proteomes" id="UP000767854"/>
    </source>
</evidence>
<proteinExistence type="predicted"/>
<dbReference type="RefSeq" id="WP_204663381.1">
    <property type="nucleotide sequence ID" value="NZ_JAFBDT010000006.1"/>
</dbReference>
<keyword evidence="1" id="KW-0812">Transmembrane</keyword>
<evidence type="ECO:0000259" key="2">
    <source>
        <dbReference type="Pfam" id="PF07670"/>
    </source>
</evidence>
<sequence>MTFLKDWLVNGTIGSFTAIKNIALIVLPLMLFMEIAKDLKLLDLIGGFLKPVTRFFKTDAQSGFPLAVGLIFGISYGAGVLIKTSDDGEIDSRSMVIVSIFLALCHALFEDTLLFVAIGATGWIILTVRILAATLITWIVSRLNRQIDY</sequence>
<evidence type="ECO:0000256" key="1">
    <source>
        <dbReference type="SAM" id="Phobius"/>
    </source>
</evidence>